<reference evidence="3" key="1">
    <citation type="journal article" date="2015" name="Nat. Genet.">
        <title>The genome and transcriptome of the zoonotic hookworm Ancylostoma ceylanicum identify infection-specific gene families.</title>
        <authorList>
            <person name="Schwarz E.M."/>
            <person name="Hu Y."/>
            <person name="Antoshechkin I."/>
            <person name="Miller M.M."/>
            <person name="Sternberg P.W."/>
            <person name="Aroian R.V."/>
        </authorList>
    </citation>
    <scope>NUCLEOTIDE SEQUENCE</scope>
    <source>
        <strain evidence="3">HY135</strain>
    </source>
</reference>
<evidence type="ECO:0000313" key="2">
    <source>
        <dbReference type="EMBL" id="EYB85808.1"/>
    </source>
</evidence>
<proteinExistence type="predicted"/>
<feature type="chain" id="PRO_5001486062" description="Secreted protein" evidence="1">
    <location>
        <begin position="22"/>
        <end position="77"/>
    </location>
</feature>
<dbReference type="EMBL" id="JARK01001626">
    <property type="protein sequence ID" value="EYB85808.1"/>
    <property type="molecule type" value="Genomic_DNA"/>
</dbReference>
<protein>
    <recommendedName>
        <fullName evidence="4">Secreted protein</fullName>
    </recommendedName>
</protein>
<evidence type="ECO:0000256" key="1">
    <source>
        <dbReference type="SAM" id="SignalP"/>
    </source>
</evidence>
<evidence type="ECO:0008006" key="4">
    <source>
        <dbReference type="Google" id="ProtNLM"/>
    </source>
</evidence>
<dbReference type="Proteomes" id="UP000024635">
    <property type="component" value="Unassembled WGS sequence"/>
</dbReference>
<comment type="caution">
    <text evidence="2">The sequence shown here is derived from an EMBL/GenBank/DDBJ whole genome shotgun (WGS) entry which is preliminary data.</text>
</comment>
<name>A0A016S588_9BILA</name>
<gene>
    <name evidence="2" type="primary">Acey_s0290.g1531</name>
    <name evidence="2" type="ORF">Y032_0290g1531</name>
</gene>
<sequence length="77" mass="8695">MLSIKFIFVLIVLWRLSTVRKYQVSGISSDFYTTHIIPPRSRSLLRDPPSFVSKPTASSSYMFNLIVINGSLTTNKG</sequence>
<organism evidence="2 3">
    <name type="scientific">Ancylostoma ceylanicum</name>
    <dbReference type="NCBI Taxonomy" id="53326"/>
    <lineage>
        <taxon>Eukaryota</taxon>
        <taxon>Metazoa</taxon>
        <taxon>Ecdysozoa</taxon>
        <taxon>Nematoda</taxon>
        <taxon>Chromadorea</taxon>
        <taxon>Rhabditida</taxon>
        <taxon>Rhabditina</taxon>
        <taxon>Rhabditomorpha</taxon>
        <taxon>Strongyloidea</taxon>
        <taxon>Ancylostomatidae</taxon>
        <taxon>Ancylostomatinae</taxon>
        <taxon>Ancylostoma</taxon>
    </lineage>
</organism>
<keyword evidence="1" id="KW-0732">Signal</keyword>
<keyword evidence="3" id="KW-1185">Reference proteome</keyword>
<feature type="signal peptide" evidence="1">
    <location>
        <begin position="1"/>
        <end position="21"/>
    </location>
</feature>
<accession>A0A016S588</accession>
<evidence type="ECO:0000313" key="3">
    <source>
        <dbReference type="Proteomes" id="UP000024635"/>
    </source>
</evidence>
<dbReference type="AlphaFoldDB" id="A0A016S588"/>